<evidence type="ECO:0000259" key="2">
    <source>
        <dbReference type="Pfam" id="PF03848"/>
    </source>
</evidence>
<dbReference type="STRING" id="1227492.C482_17343"/>
<dbReference type="InterPro" id="IPR029063">
    <property type="entry name" value="SAM-dependent_MTases_sf"/>
</dbReference>
<dbReference type="Pfam" id="PF03848">
    <property type="entry name" value="TehB"/>
    <property type="match status" value="1"/>
</dbReference>
<dbReference type="PANTHER" id="PTHR43861">
    <property type="entry name" value="TRANS-ACONITATE 2-METHYLTRANSFERASE-RELATED"/>
    <property type="match status" value="1"/>
</dbReference>
<dbReference type="RefSeq" id="WP_006168979.1">
    <property type="nucleotide sequence ID" value="NZ_AOIN01000092.1"/>
</dbReference>
<organism evidence="3 4">
    <name type="scientific">Natrialba chahannaoensis JCM 10990</name>
    <dbReference type="NCBI Taxonomy" id="1227492"/>
    <lineage>
        <taxon>Archaea</taxon>
        <taxon>Methanobacteriati</taxon>
        <taxon>Methanobacteriota</taxon>
        <taxon>Stenosarchaea group</taxon>
        <taxon>Halobacteria</taxon>
        <taxon>Halobacteriales</taxon>
        <taxon>Natrialbaceae</taxon>
        <taxon>Natrialba</taxon>
    </lineage>
</organism>
<sequence>MRAEERERVYGRADYYWGTEPNELARQTVEREPVRADAPAVIDIGAGEGRDAVFFAEQGWTVYAMDVSPNGLEKAAHLAEDRDVTIQPIEADANEASLPEPVDVVYSAGTIQYVRPANREPQFEHFKAKTTPGGLHVLFAFVDHPDVPTPPDWTANEYFYELGELAGYYEDWDVLRVDDLVFDDDSGGEPHQHAAEILFARNPDETQNHR</sequence>
<dbReference type="GO" id="GO:0008168">
    <property type="term" value="F:methyltransferase activity"/>
    <property type="evidence" value="ECO:0007669"/>
    <property type="project" value="UniProtKB-KW"/>
</dbReference>
<gene>
    <name evidence="3" type="ORF">C482_17343</name>
</gene>
<dbReference type="EMBL" id="AOIN01000092">
    <property type="protein sequence ID" value="ELY94862.1"/>
    <property type="molecule type" value="Genomic_DNA"/>
</dbReference>
<dbReference type="OrthoDB" id="56895at2157"/>
<reference evidence="3 4" key="1">
    <citation type="journal article" date="2014" name="PLoS Genet.">
        <title>Phylogenetically driven sequencing of extremely halophilic archaea reveals strategies for static and dynamic osmo-response.</title>
        <authorList>
            <person name="Becker E.A."/>
            <person name="Seitzer P.M."/>
            <person name="Tritt A."/>
            <person name="Larsen D."/>
            <person name="Krusor M."/>
            <person name="Yao A.I."/>
            <person name="Wu D."/>
            <person name="Madern D."/>
            <person name="Eisen J.A."/>
            <person name="Darling A.E."/>
            <person name="Facciotti M.T."/>
        </authorList>
    </citation>
    <scope>NUCLEOTIDE SEQUENCE [LARGE SCALE GENOMIC DNA]</scope>
    <source>
        <strain evidence="3 4">JCM 10990</strain>
    </source>
</reference>
<feature type="domain" description="Tellurite resistance methyltransferase TehB-like" evidence="2">
    <location>
        <begin position="40"/>
        <end position="179"/>
    </location>
</feature>
<dbReference type="PATRIC" id="fig|1227492.4.peg.3457"/>
<evidence type="ECO:0000256" key="1">
    <source>
        <dbReference type="ARBA" id="ARBA00022679"/>
    </source>
</evidence>
<keyword evidence="3" id="KW-0489">Methyltransferase</keyword>
<accession>M0AAE7</accession>
<keyword evidence="1 3" id="KW-0808">Transferase</keyword>
<evidence type="ECO:0000313" key="4">
    <source>
        <dbReference type="Proteomes" id="UP000011693"/>
    </source>
</evidence>
<dbReference type="SUPFAM" id="SSF53335">
    <property type="entry name" value="S-adenosyl-L-methionine-dependent methyltransferases"/>
    <property type="match status" value="1"/>
</dbReference>
<dbReference type="GO" id="GO:0032259">
    <property type="term" value="P:methylation"/>
    <property type="evidence" value="ECO:0007669"/>
    <property type="project" value="UniProtKB-KW"/>
</dbReference>
<dbReference type="PANTHER" id="PTHR43861:SF3">
    <property type="entry name" value="PUTATIVE (AFU_ORTHOLOGUE AFUA_2G14390)-RELATED"/>
    <property type="match status" value="1"/>
</dbReference>
<name>M0AAE7_9EURY</name>
<dbReference type="InterPro" id="IPR015985">
    <property type="entry name" value="TehB-like_dom"/>
</dbReference>
<dbReference type="Gene3D" id="3.40.50.150">
    <property type="entry name" value="Vaccinia Virus protein VP39"/>
    <property type="match status" value="1"/>
</dbReference>
<comment type="caution">
    <text evidence="3">The sequence shown here is derived from an EMBL/GenBank/DDBJ whole genome shotgun (WGS) entry which is preliminary data.</text>
</comment>
<dbReference type="Proteomes" id="UP000011693">
    <property type="component" value="Unassembled WGS sequence"/>
</dbReference>
<protein>
    <submittedName>
        <fullName evidence="3">Methyltransferase type 12</fullName>
    </submittedName>
</protein>
<evidence type="ECO:0000313" key="3">
    <source>
        <dbReference type="EMBL" id="ELY94862.1"/>
    </source>
</evidence>
<dbReference type="AlphaFoldDB" id="M0AAE7"/>
<dbReference type="CDD" id="cd02440">
    <property type="entry name" value="AdoMet_MTases"/>
    <property type="match status" value="1"/>
</dbReference>
<keyword evidence="4" id="KW-1185">Reference proteome</keyword>
<proteinExistence type="predicted"/>